<feature type="non-terminal residue" evidence="1">
    <location>
        <position position="65"/>
    </location>
</feature>
<organism evidence="1 2">
    <name type="scientific">Caerostris extrusa</name>
    <name type="common">Bark spider</name>
    <name type="synonym">Caerostris bankana</name>
    <dbReference type="NCBI Taxonomy" id="172846"/>
    <lineage>
        <taxon>Eukaryota</taxon>
        <taxon>Metazoa</taxon>
        <taxon>Ecdysozoa</taxon>
        <taxon>Arthropoda</taxon>
        <taxon>Chelicerata</taxon>
        <taxon>Arachnida</taxon>
        <taxon>Araneae</taxon>
        <taxon>Araneomorphae</taxon>
        <taxon>Entelegynae</taxon>
        <taxon>Araneoidea</taxon>
        <taxon>Araneidae</taxon>
        <taxon>Caerostris</taxon>
    </lineage>
</organism>
<gene>
    <name evidence="1" type="ORF">CEXT_180281</name>
</gene>
<keyword evidence="2" id="KW-1185">Reference proteome</keyword>
<dbReference type="Proteomes" id="UP001054945">
    <property type="component" value="Unassembled WGS sequence"/>
</dbReference>
<proteinExistence type="predicted"/>
<dbReference type="EMBL" id="BPLR01017297">
    <property type="protein sequence ID" value="GIY90158.1"/>
    <property type="molecule type" value="Genomic_DNA"/>
</dbReference>
<dbReference type="AlphaFoldDB" id="A0AAV4X6K9"/>
<reference evidence="1 2" key="1">
    <citation type="submission" date="2021-06" db="EMBL/GenBank/DDBJ databases">
        <title>Caerostris extrusa draft genome.</title>
        <authorList>
            <person name="Kono N."/>
            <person name="Arakawa K."/>
        </authorList>
    </citation>
    <scope>NUCLEOTIDE SEQUENCE [LARGE SCALE GENOMIC DNA]</scope>
</reference>
<accession>A0AAV4X6K9</accession>
<comment type="caution">
    <text evidence="1">The sequence shown here is derived from an EMBL/GenBank/DDBJ whole genome shotgun (WGS) entry which is preliminary data.</text>
</comment>
<name>A0AAV4X6K9_CAEEX</name>
<evidence type="ECO:0000313" key="2">
    <source>
        <dbReference type="Proteomes" id="UP001054945"/>
    </source>
</evidence>
<evidence type="ECO:0000313" key="1">
    <source>
        <dbReference type="EMBL" id="GIY90158.1"/>
    </source>
</evidence>
<sequence length="65" mass="7629">MLRNKFHCFVAHLHGHLLPGRIFHYPMPQVHGRLMLFRGGSPTFGARNKVYRLWQDLCFMSMCLG</sequence>
<protein>
    <submittedName>
        <fullName evidence="1">Uncharacterized protein</fullName>
    </submittedName>
</protein>